<keyword evidence="3" id="KW-1185">Reference proteome</keyword>
<organism evidence="2 3">
    <name type="scientific">Drosophila madeirensis</name>
    <name type="common">Fruit fly</name>
    <dbReference type="NCBI Taxonomy" id="30013"/>
    <lineage>
        <taxon>Eukaryota</taxon>
        <taxon>Metazoa</taxon>
        <taxon>Ecdysozoa</taxon>
        <taxon>Arthropoda</taxon>
        <taxon>Hexapoda</taxon>
        <taxon>Insecta</taxon>
        <taxon>Pterygota</taxon>
        <taxon>Neoptera</taxon>
        <taxon>Endopterygota</taxon>
        <taxon>Diptera</taxon>
        <taxon>Brachycera</taxon>
        <taxon>Muscomorpha</taxon>
        <taxon>Ephydroidea</taxon>
        <taxon>Drosophilidae</taxon>
        <taxon>Drosophila</taxon>
        <taxon>Sophophora</taxon>
    </lineage>
</organism>
<evidence type="ECO:0000313" key="3">
    <source>
        <dbReference type="Proteomes" id="UP001500889"/>
    </source>
</evidence>
<proteinExistence type="predicted"/>
<protein>
    <submittedName>
        <fullName evidence="2">Uncharacterized protein</fullName>
    </submittedName>
</protein>
<dbReference type="EMBL" id="AP029263">
    <property type="protein sequence ID" value="BFF89066.1"/>
    <property type="molecule type" value="Genomic_DNA"/>
</dbReference>
<reference evidence="2 3" key="1">
    <citation type="submission" date="2024-02" db="EMBL/GenBank/DDBJ databases">
        <title>A chromosome-level genome assembly of Drosophila madeirensis, a fruit fly species endemic to Madeira island.</title>
        <authorList>
            <person name="Tomihara K."/>
            <person name="Llopart A."/>
            <person name="Yamamoto D."/>
        </authorList>
    </citation>
    <scope>NUCLEOTIDE SEQUENCE [LARGE SCALE GENOMIC DNA]</scope>
    <source>
        <strain evidence="2 3">RF1</strain>
    </source>
</reference>
<dbReference type="AlphaFoldDB" id="A0AAU9EQ20"/>
<gene>
    <name evidence="2" type="ORF">DMAD_07904</name>
</gene>
<evidence type="ECO:0000313" key="2">
    <source>
        <dbReference type="EMBL" id="BFF89066.1"/>
    </source>
</evidence>
<accession>A0AAU9EQ20</accession>
<feature type="region of interest" description="Disordered" evidence="1">
    <location>
        <begin position="1"/>
        <end position="61"/>
    </location>
</feature>
<name>A0AAU9EQ20_DROMD</name>
<feature type="compositionally biased region" description="Basic residues" evidence="1">
    <location>
        <begin position="18"/>
        <end position="33"/>
    </location>
</feature>
<dbReference type="Proteomes" id="UP001500889">
    <property type="component" value="Chromosome O"/>
</dbReference>
<sequence>MCRRDKAIPLNQSLQKPGPKKTRKEIKSARRLQARTAAGTGPISQSGQPTSGEPKGKPISEVAVKQSVIAAGKRLVSGEPDWQVAKVAEATGQRRQVILVLNEDSLELLKESEVKLDYGHETITIVVASVIRL</sequence>
<evidence type="ECO:0000256" key="1">
    <source>
        <dbReference type="SAM" id="MobiDB-lite"/>
    </source>
</evidence>
<feature type="compositionally biased region" description="Polar residues" evidence="1">
    <location>
        <begin position="42"/>
        <end position="51"/>
    </location>
</feature>